<feature type="chain" id="PRO_5041646677" evidence="1">
    <location>
        <begin position="20"/>
        <end position="170"/>
    </location>
</feature>
<reference evidence="2 3" key="1">
    <citation type="submission" date="2017-07" db="EMBL/GenBank/DDBJ databases">
        <title>Draft genome sequence of Prevotella copri isolated from the gut of healthy adult Indian.</title>
        <authorList>
            <person name="Das B."/>
            <person name="Bag S."/>
            <person name="Ghosh T.S."/>
        </authorList>
    </citation>
    <scope>NUCLEOTIDE SEQUENCE [LARGE SCALE GENOMIC DNA]</scope>
    <source>
        <strain evidence="2 3">Indica</strain>
    </source>
</reference>
<dbReference type="InterPro" id="IPR050708">
    <property type="entry name" value="T6SS_VgrG/RHS"/>
</dbReference>
<dbReference type="AlphaFoldDB" id="A0AA91TJT1"/>
<dbReference type="Gene3D" id="2.180.10.10">
    <property type="entry name" value="RHS repeat-associated core"/>
    <property type="match status" value="1"/>
</dbReference>
<evidence type="ECO:0000256" key="1">
    <source>
        <dbReference type="SAM" id="SignalP"/>
    </source>
</evidence>
<name>A0AA91TJT1_9BACT</name>
<dbReference type="Proteomes" id="UP000215155">
    <property type="component" value="Unassembled WGS sequence"/>
</dbReference>
<evidence type="ECO:0000313" key="3">
    <source>
        <dbReference type="Proteomes" id="UP000215155"/>
    </source>
</evidence>
<evidence type="ECO:0000313" key="2">
    <source>
        <dbReference type="EMBL" id="OXL43984.1"/>
    </source>
</evidence>
<dbReference type="RefSeq" id="WP_089543861.1">
    <property type="nucleotide sequence ID" value="NZ_NMPZ01000010.1"/>
</dbReference>
<feature type="signal peptide" evidence="1">
    <location>
        <begin position="1"/>
        <end position="19"/>
    </location>
</feature>
<dbReference type="PANTHER" id="PTHR32305">
    <property type="match status" value="1"/>
</dbReference>
<organism evidence="2 3">
    <name type="scientific">Segatella copri</name>
    <dbReference type="NCBI Taxonomy" id="165179"/>
    <lineage>
        <taxon>Bacteria</taxon>
        <taxon>Pseudomonadati</taxon>
        <taxon>Bacteroidota</taxon>
        <taxon>Bacteroidia</taxon>
        <taxon>Bacteroidales</taxon>
        <taxon>Prevotellaceae</taxon>
        <taxon>Segatella</taxon>
    </lineage>
</organism>
<accession>A0AA91TJT1</accession>
<comment type="caution">
    <text evidence="2">The sequence shown here is derived from an EMBL/GenBank/DDBJ whole genome shotgun (WGS) entry which is preliminary data.</text>
</comment>
<keyword evidence="1" id="KW-0732">Signal</keyword>
<proteinExistence type="predicted"/>
<gene>
    <name evidence="2" type="ORF">CFT61_07620</name>
</gene>
<protein>
    <submittedName>
        <fullName evidence="2">Uncharacterized protein</fullName>
    </submittedName>
</protein>
<dbReference type="EMBL" id="NMPZ01000010">
    <property type="protein sequence ID" value="OXL43984.1"/>
    <property type="molecule type" value="Genomic_DNA"/>
</dbReference>
<sequence length="170" mass="19729">MKTILFLSLVFGCNLIANAHQTVKSSDIDNLHFGDFIFEDGKLDKYLFDGGYCSFYNSQNPTFHYYEKDHLGSVRMVVNENGTIEQVNHYYPFGGVYGDLSYNSEYQKSKYIGKEFDHMHGLDWYDHGARMYDAARVASTSENYEIDADALRRMIDKLLRLNTNSHLIFK</sequence>
<dbReference type="PANTHER" id="PTHR32305:SF15">
    <property type="entry name" value="PROTEIN RHSA-RELATED"/>
    <property type="match status" value="1"/>
</dbReference>